<dbReference type="EMBL" id="NBYY01000013">
    <property type="protein sequence ID" value="PCS22844.1"/>
    <property type="molecule type" value="Genomic_DNA"/>
</dbReference>
<protein>
    <submittedName>
        <fullName evidence="1">Mobile element protein</fullName>
    </submittedName>
</protein>
<comment type="caution">
    <text evidence="1">The sequence shown here is derived from an EMBL/GenBank/DDBJ whole genome shotgun (WGS) entry which is preliminary data.</text>
</comment>
<keyword evidence="2" id="KW-1185">Reference proteome</keyword>
<gene>
    <name evidence="1" type="ORF">BTN49_1395</name>
</gene>
<evidence type="ECO:0000313" key="1">
    <source>
        <dbReference type="EMBL" id="PCS22844.1"/>
    </source>
</evidence>
<proteinExistence type="predicted"/>
<organism evidence="1 2">
    <name type="scientific">Candidatus Enterovibrio escicola</name>
    <dbReference type="NCBI Taxonomy" id="1927127"/>
    <lineage>
        <taxon>Bacteria</taxon>
        <taxon>Pseudomonadati</taxon>
        <taxon>Pseudomonadota</taxon>
        <taxon>Gammaproteobacteria</taxon>
        <taxon>Vibrionales</taxon>
        <taxon>Vibrionaceae</taxon>
        <taxon>Enterovibrio</taxon>
    </lineage>
</organism>
<reference evidence="2" key="1">
    <citation type="submission" date="2017-04" db="EMBL/GenBank/DDBJ databases">
        <title>Genome evolution of the luminous symbionts of deep sea anglerfish.</title>
        <authorList>
            <person name="Hendry T.A."/>
        </authorList>
    </citation>
    <scope>NUCLEOTIDE SEQUENCE [LARGE SCALE GENOMIC DNA]</scope>
</reference>
<accession>A0A2A5T3W5</accession>
<dbReference type="Proteomes" id="UP000219020">
    <property type="component" value="Unassembled WGS sequence"/>
</dbReference>
<sequence length="50" mass="5665">MFTHEVIAAEVSLVSVSDNEVLPKLLNPLRRRIEQVSVTELMTQEHVTTC</sequence>
<evidence type="ECO:0000313" key="2">
    <source>
        <dbReference type="Proteomes" id="UP000219020"/>
    </source>
</evidence>
<name>A0A2A5T3W5_9GAMM</name>
<dbReference type="AlphaFoldDB" id="A0A2A5T3W5"/>